<sequence>MYHRINLSPCYRCDFYYVWSSQGCLHPALLLIVGTTSYRILFSSTVSGFEF</sequence>
<name>A0A0A8YE14_ARUDO</name>
<dbReference type="EMBL" id="GBRH01274052">
    <property type="protein sequence ID" value="JAD23843.1"/>
    <property type="molecule type" value="Transcribed_RNA"/>
</dbReference>
<reference evidence="1" key="1">
    <citation type="submission" date="2014-09" db="EMBL/GenBank/DDBJ databases">
        <authorList>
            <person name="Magalhaes I.L.F."/>
            <person name="Oliveira U."/>
            <person name="Santos F.R."/>
            <person name="Vidigal T.H.D.A."/>
            <person name="Brescovit A.D."/>
            <person name="Santos A.J."/>
        </authorList>
    </citation>
    <scope>NUCLEOTIDE SEQUENCE</scope>
    <source>
        <tissue evidence="1">Shoot tissue taken approximately 20 cm above the soil surface</tissue>
    </source>
</reference>
<dbReference type="AlphaFoldDB" id="A0A0A8YE14"/>
<evidence type="ECO:0000313" key="1">
    <source>
        <dbReference type="EMBL" id="JAD23843.1"/>
    </source>
</evidence>
<accession>A0A0A8YE14</accession>
<reference evidence="1" key="2">
    <citation type="journal article" date="2015" name="Data Brief">
        <title>Shoot transcriptome of the giant reed, Arundo donax.</title>
        <authorList>
            <person name="Barrero R.A."/>
            <person name="Guerrero F.D."/>
            <person name="Moolhuijzen P."/>
            <person name="Goolsby J.A."/>
            <person name="Tidwell J."/>
            <person name="Bellgard S.E."/>
            <person name="Bellgard M.I."/>
        </authorList>
    </citation>
    <scope>NUCLEOTIDE SEQUENCE</scope>
    <source>
        <tissue evidence="1">Shoot tissue taken approximately 20 cm above the soil surface</tissue>
    </source>
</reference>
<organism evidence="1">
    <name type="scientific">Arundo donax</name>
    <name type="common">Giant reed</name>
    <name type="synonym">Donax arundinaceus</name>
    <dbReference type="NCBI Taxonomy" id="35708"/>
    <lineage>
        <taxon>Eukaryota</taxon>
        <taxon>Viridiplantae</taxon>
        <taxon>Streptophyta</taxon>
        <taxon>Embryophyta</taxon>
        <taxon>Tracheophyta</taxon>
        <taxon>Spermatophyta</taxon>
        <taxon>Magnoliopsida</taxon>
        <taxon>Liliopsida</taxon>
        <taxon>Poales</taxon>
        <taxon>Poaceae</taxon>
        <taxon>PACMAD clade</taxon>
        <taxon>Arundinoideae</taxon>
        <taxon>Arundineae</taxon>
        <taxon>Arundo</taxon>
    </lineage>
</organism>
<proteinExistence type="predicted"/>
<protein>
    <submittedName>
        <fullName evidence="1">Uncharacterized protein</fullName>
    </submittedName>
</protein>